<proteinExistence type="predicted"/>
<name>A0A1L0BQU8_9ASCO</name>
<sequence length="113" mass="13346">MAKKSIQPVASEQKMVDAPVKMDASVYISSMPLSLEDSYMLENPLNLYNSDVESVSSCESIQSFYLELAPNEIYYDYENSIYYDEKALQYIEEDYDKEKERYELRLQIMKELY</sequence>
<dbReference type="EMBL" id="LT635766">
    <property type="protein sequence ID" value="SGZ53713.1"/>
    <property type="molecule type" value="Genomic_DNA"/>
</dbReference>
<evidence type="ECO:0000313" key="1">
    <source>
        <dbReference type="EMBL" id="SGZ53713.1"/>
    </source>
</evidence>
<gene>
    <name evidence="1" type="ORF">SAMEA4029009_CIC11G00000002563</name>
</gene>
<organism evidence="1 2">
    <name type="scientific">Sungouiella intermedia</name>
    <dbReference type="NCBI Taxonomy" id="45354"/>
    <lineage>
        <taxon>Eukaryota</taxon>
        <taxon>Fungi</taxon>
        <taxon>Dikarya</taxon>
        <taxon>Ascomycota</taxon>
        <taxon>Saccharomycotina</taxon>
        <taxon>Pichiomycetes</taxon>
        <taxon>Metschnikowiaceae</taxon>
        <taxon>Sungouiella</taxon>
    </lineage>
</organism>
<dbReference type="AlphaFoldDB" id="A0A1L0BQU8"/>
<reference evidence="1 2" key="1">
    <citation type="submission" date="2016-10" db="EMBL/GenBank/DDBJ databases">
        <authorList>
            <person name="de Groot N.N."/>
        </authorList>
    </citation>
    <scope>NUCLEOTIDE SEQUENCE [LARGE SCALE GENOMIC DNA]</scope>
    <source>
        <strain evidence="1 2">PYCC 4715</strain>
    </source>
</reference>
<protein>
    <submittedName>
        <fullName evidence="1">CIC11C00000002563</fullName>
    </submittedName>
</protein>
<evidence type="ECO:0000313" key="2">
    <source>
        <dbReference type="Proteomes" id="UP000182259"/>
    </source>
</evidence>
<dbReference type="Proteomes" id="UP000182259">
    <property type="component" value="Chromosome III"/>
</dbReference>
<accession>A0A1L0BQU8</accession>